<organism evidence="2 3">
    <name type="scientific">Jimgerdemannia flammicorona</name>
    <dbReference type="NCBI Taxonomy" id="994334"/>
    <lineage>
        <taxon>Eukaryota</taxon>
        <taxon>Fungi</taxon>
        <taxon>Fungi incertae sedis</taxon>
        <taxon>Mucoromycota</taxon>
        <taxon>Mucoromycotina</taxon>
        <taxon>Endogonomycetes</taxon>
        <taxon>Endogonales</taxon>
        <taxon>Endogonaceae</taxon>
        <taxon>Jimgerdemannia</taxon>
    </lineage>
</organism>
<name>A0A433QZD6_9FUNG</name>
<evidence type="ECO:0000313" key="3">
    <source>
        <dbReference type="Proteomes" id="UP000274822"/>
    </source>
</evidence>
<feature type="compositionally biased region" description="Polar residues" evidence="1">
    <location>
        <begin position="149"/>
        <end position="160"/>
    </location>
</feature>
<dbReference type="AlphaFoldDB" id="A0A433QZD6"/>
<evidence type="ECO:0000313" key="2">
    <source>
        <dbReference type="EMBL" id="RUS35137.1"/>
    </source>
</evidence>
<feature type="region of interest" description="Disordered" evidence="1">
    <location>
        <begin position="131"/>
        <end position="160"/>
    </location>
</feature>
<dbReference type="EMBL" id="RBNJ01000203">
    <property type="protein sequence ID" value="RUS35137.1"/>
    <property type="molecule type" value="Genomic_DNA"/>
</dbReference>
<protein>
    <submittedName>
        <fullName evidence="2">Uncharacterized protein</fullName>
    </submittedName>
</protein>
<reference evidence="2 3" key="1">
    <citation type="journal article" date="2018" name="New Phytol.">
        <title>Phylogenomics of Endogonaceae and evolution of mycorrhizas within Mucoromycota.</title>
        <authorList>
            <person name="Chang Y."/>
            <person name="Desiro A."/>
            <person name="Na H."/>
            <person name="Sandor L."/>
            <person name="Lipzen A."/>
            <person name="Clum A."/>
            <person name="Barry K."/>
            <person name="Grigoriev I.V."/>
            <person name="Martin F.M."/>
            <person name="Stajich J.E."/>
            <person name="Smith M.E."/>
            <person name="Bonito G."/>
            <person name="Spatafora J.W."/>
        </authorList>
    </citation>
    <scope>NUCLEOTIDE SEQUENCE [LARGE SCALE GENOMIC DNA]</scope>
    <source>
        <strain evidence="2 3">AD002</strain>
    </source>
</reference>
<dbReference type="Proteomes" id="UP000274822">
    <property type="component" value="Unassembled WGS sequence"/>
</dbReference>
<sequence>MRVSFVFVAVQSTISSSRTSAGTRMPSVSKNGKNSSLHCCQNYISNHATFDRMIRTFKATKHQDAADFLRSNFLGVCGVFKKFSNDEDRRLATFLAAHGVKMSSPLIDVVIRQCVIPEVYPDAPITPVPNAKYPASTHGHSEGLKRSSPIFQQNPHEIGA</sequence>
<evidence type="ECO:0000256" key="1">
    <source>
        <dbReference type="SAM" id="MobiDB-lite"/>
    </source>
</evidence>
<proteinExistence type="predicted"/>
<comment type="caution">
    <text evidence="2">The sequence shown here is derived from an EMBL/GenBank/DDBJ whole genome shotgun (WGS) entry which is preliminary data.</text>
</comment>
<gene>
    <name evidence="2" type="ORF">BC938DRAFT_475298</name>
</gene>
<keyword evidence="3" id="KW-1185">Reference proteome</keyword>
<accession>A0A433QZD6</accession>